<dbReference type="PANTHER" id="PTHR23502:SF132">
    <property type="entry name" value="POLYAMINE TRANSPORTER 2-RELATED"/>
    <property type="match status" value="1"/>
</dbReference>
<organism evidence="10 11">
    <name type="scientific">Paenibacillus alvei</name>
    <name type="common">Bacillus alvei</name>
    <dbReference type="NCBI Taxonomy" id="44250"/>
    <lineage>
        <taxon>Bacteria</taxon>
        <taxon>Bacillati</taxon>
        <taxon>Bacillota</taxon>
        <taxon>Bacilli</taxon>
        <taxon>Bacillales</taxon>
        <taxon>Paenibacillaceae</taxon>
        <taxon>Paenibacillus</taxon>
    </lineage>
</organism>
<evidence type="ECO:0000256" key="6">
    <source>
        <dbReference type="ARBA" id="ARBA00022989"/>
    </source>
</evidence>
<feature type="transmembrane region" description="Helical" evidence="8">
    <location>
        <begin position="358"/>
        <end position="378"/>
    </location>
</feature>
<dbReference type="NCBIfam" id="TIGR00710">
    <property type="entry name" value="efflux_Bcr_CflA"/>
    <property type="match status" value="1"/>
</dbReference>
<dbReference type="Gene3D" id="1.20.1720.10">
    <property type="entry name" value="Multidrug resistance protein D"/>
    <property type="match status" value="1"/>
</dbReference>
<dbReference type="InterPro" id="IPR036259">
    <property type="entry name" value="MFS_trans_sf"/>
</dbReference>
<dbReference type="FunFam" id="1.20.1720.10:FF:000005">
    <property type="entry name" value="Bcr/CflA family efflux transporter"/>
    <property type="match status" value="1"/>
</dbReference>
<feature type="transmembrane region" description="Helical" evidence="8">
    <location>
        <begin position="60"/>
        <end position="79"/>
    </location>
</feature>
<protein>
    <recommendedName>
        <fullName evidence="8">Bcr/CflA family efflux transporter</fullName>
    </recommendedName>
</protein>
<comment type="similarity">
    <text evidence="2 8">Belongs to the major facilitator superfamily. Bcr/CmlA family.</text>
</comment>
<evidence type="ECO:0000256" key="3">
    <source>
        <dbReference type="ARBA" id="ARBA00022448"/>
    </source>
</evidence>
<feature type="transmembrane region" description="Helical" evidence="8">
    <location>
        <begin position="384"/>
        <end position="404"/>
    </location>
</feature>
<reference evidence="11" key="1">
    <citation type="submission" date="2018-08" db="EMBL/GenBank/DDBJ databases">
        <authorList>
            <person name="Chevrot R."/>
        </authorList>
    </citation>
    <scope>NUCLEOTIDE SEQUENCE [LARGE SCALE GENOMIC DNA]</scope>
</reference>
<dbReference type="Proteomes" id="UP000304148">
    <property type="component" value="Chromosome"/>
</dbReference>
<dbReference type="PANTHER" id="PTHR23502">
    <property type="entry name" value="MAJOR FACILITATOR SUPERFAMILY"/>
    <property type="match status" value="1"/>
</dbReference>
<dbReference type="AlphaFoldDB" id="A0A383RIN9"/>
<dbReference type="PRINTS" id="PR01035">
    <property type="entry name" value="TCRTETA"/>
</dbReference>
<dbReference type="Pfam" id="PF07690">
    <property type="entry name" value="MFS_1"/>
    <property type="match status" value="1"/>
</dbReference>
<dbReference type="PROSITE" id="PS50850">
    <property type="entry name" value="MFS"/>
    <property type="match status" value="1"/>
</dbReference>
<dbReference type="InterPro" id="IPR011701">
    <property type="entry name" value="MFS"/>
</dbReference>
<evidence type="ECO:0000256" key="8">
    <source>
        <dbReference type="RuleBase" id="RU365088"/>
    </source>
</evidence>
<feature type="transmembrane region" description="Helical" evidence="8">
    <location>
        <begin position="91"/>
        <end position="110"/>
    </location>
</feature>
<evidence type="ECO:0000259" key="9">
    <source>
        <dbReference type="PROSITE" id="PS50850"/>
    </source>
</evidence>
<name>A0A383RIN9_PAEAL</name>
<keyword evidence="5 8" id="KW-0812">Transmembrane</keyword>
<feature type="transmembrane region" description="Helical" evidence="8">
    <location>
        <begin position="267"/>
        <end position="288"/>
    </location>
</feature>
<evidence type="ECO:0000313" key="10">
    <source>
        <dbReference type="EMBL" id="SYX86713.1"/>
    </source>
</evidence>
<evidence type="ECO:0000256" key="2">
    <source>
        <dbReference type="ARBA" id="ARBA00006236"/>
    </source>
</evidence>
<feature type="domain" description="Major facilitator superfamily (MFS) profile" evidence="9">
    <location>
        <begin position="25"/>
        <end position="408"/>
    </location>
</feature>
<keyword evidence="3 8" id="KW-0813">Transport</keyword>
<dbReference type="CDD" id="cd17320">
    <property type="entry name" value="MFS_MdfA_MDR_like"/>
    <property type="match status" value="1"/>
</dbReference>
<dbReference type="SUPFAM" id="SSF103473">
    <property type="entry name" value="MFS general substrate transporter"/>
    <property type="match status" value="1"/>
</dbReference>
<dbReference type="EMBL" id="LS992241">
    <property type="protein sequence ID" value="SYX86713.1"/>
    <property type="molecule type" value="Genomic_DNA"/>
</dbReference>
<feature type="transmembrane region" description="Helical" evidence="8">
    <location>
        <begin position="179"/>
        <end position="199"/>
    </location>
</feature>
<keyword evidence="7 8" id="KW-0472">Membrane</keyword>
<evidence type="ECO:0000256" key="5">
    <source>
        <dbReference type="ARBA" id="ARBA00022692"/>
    </source>
</evidence>
<evidence type="ECO:0000256" key="1">
    <source>
        <dbReference type="ARBA" id="ARBA00004651"/>
    </source>
</evidence>
<evidence type="ECO:0000313" key="11">
    <source>
        <dbReference type="Proteomes" id="UP000304148"/>
    </source>
</evidence>
<feature type="transmembrane region" description="Helical" evidence="8">
    <location>
        <begin position="23"/>
        <end position="40"/>
    </location>
</feature>
<dbReference type="RefSeq" id="WP_138188556.1">
    <property type="nucleotide sequence ID" value="NZ_LS992241.1"/>
</dbReference>
<feature type="transmembrane region" description="Helical" evidence="8">
    <location>
        <begin position="229"/>
        <end position="247"/>
    </location>
</feature>
<feature type="transmembrane region" description="Helical" evidence="8">
    <location>
        <begin position="149"/>
        <end position="167"/>
    </location>
</feature>
<dbReference type="InterPro" id="IPR004812">
    <property type="entry name" value="Efflux_drug-R_Bcr/CmlA"/>
</dbReference>
<evidence type="ECO:0000256" key="7">
    <source>
        <dbReference type="ARBA" id="ARBA00023136"/>
    </source>
</evidence>
<evidence type="ECO:0000256" key="4">
    <source>
        <dbReference type="ARBA" id="ARBA00022475"/>
    </source>
</evidence>
<accession>A0A383RIN9</accession>
<proteinExistence type="inferred from homology"/>
<keyword evidence="6 8" id="KW-1133">Transmembrane helix</keyword>
<dbReference type="InterPro" id="IPR001958">
    <property type="entry name" value="Tet-R_TetA/multi-R_MdtG-like"/>
</dbReference>
<feature type="transmembrane region" description="Helical" evidence="8">
    <location>
        <begin position="116"/>
        <end position="137"/>
    </location>
</feature>
<dbReference type="GO" id="GO:1990961">
    <property type="term" value="P:xenobiotic detoxification by transmembrane export across the plasma membrane"/>
    <property type="evidence" value="ECO:0007669"/>
    <property type="project" value="InterPro"/>
</dbReference>
<gene>
    <name evidence="10" type="primary">ydgK</name>
    <name evidence="10" type="ORF">PBLR_15139</name>
</gene>
<sequence length="408" mass="42742">MSIPVQHSNTASALSAPTRKQRLSMAVILGSMTAIGPLSIDMYLPSLPMLASDLQTSTSFAQLSLTACLMGLALGQLMLGPLSDARGRRKPLILSLAIYVIASVLCAIVPSIGGLIALRFIQGMAGSGGIVIARAMVRDMYSGSELTKFFSLLMLINGLAPILAPIAGGQLLQFTTWHGVFIVLGLLGLLMMIAAWFGLPETLQPQRRSTGGLRTTMATFRTLLSDREFMGYACTQGFVFAAMFGYISGSPFVLQEIYGASPQAYSLFFALNGLGLIIATQITGRLATRFHEKQLFIAGIVQTVSGGLLLLAAILLHAPLIAVVIALFIVVSSTGVVNTAGFSLAMQSQGERAGSASAMLGLMSFIAGSLAAPLVGIAGSHTAVPMGVVIACCGLGAVLSYLFMIRKR</sequence>
<dbReference type="GO" id="GO:0005886">
    <property type="term" value="C:plasma membrane"/>
    <property type="evidence" value="ECO:0007669"/>
    <property type="project" value="UniProtKB-SubCell"/>
</dbReference>
<keyword evidence="4 8" id="KW-1003">Cell membrane</keyword>
<feature type="transmembrane region" description="Helical" evidence="8">
    <location>
        <begin position="321"/>
        <end position="346"/>
    </location>
</feature>
<feature type="transmembrane region" description="Helical" evidence="8">
    <location>
        <begin position="295"/>
        <end position="315"/>
    </location>
</feature>
<comment type="subcellular location">
    <subcellularLocation>
        <location evidence="1 8">Cell membrane</location>
        <topology evidence="1 8">Multi-pass membrane protein</topology>
    </subcellularLocation>
</comment>
<dbReference type="InterPro" id="IPR020846">
    <property type="entry name" value="MFS_dom"/>
</dbReference>
<dbReference type="GO" id="GO:0042910">
    <property type="term" value="F:xenobiotic transmembrane transporter activity"/>
    <property type="evidence" value="ECO:0007669"/>
    <property type="project" value="InterPro"/>
</dbReference>